<accession>A0ABU9Y8B2</accession>
<dbReference type="Pfam" id="PF01152">
    <property type="entry name" value="Bac_globin"/>
    <property type="match status" value="1"/>
</dbReference>
<evidence type="ECO:0000256" key="4">
    <source>
        <dbReference type="ARBA" id="ARBA00022723"/>
    </source>
</evidence>
<keyword evidence="2" id="KW-0813">Transport</keyword>
<dbReference type="SUPFAM" id="SSF46458">
    <property type="entry name" value="Globin-like"/>
    <property type="match status" value="1"/>
</dbReference>
<reference evidence="6 7" key="1">
    <citation type="submission" date="2024-05" db="EMBL/GenBank/DDBJ databases">
        <authorList>
            <person name="Liu Q."/>
            <person name="Xin Y.-H."/>
        </authorList>
    </citation>
    <scope>NUCLEOTIDE SEQUENCE [LARGE SCALE GENOMIC DNA]</scope>
    <source>
        <strain evidence="6 7">CGMCC 1.10181</strain>
    </source>
</reference>
<comment type="caution">
    <text evidence="6">The sequence shown here is derived from an EMBL/GenBank/DDBJ whole genome shotgun (WGS) entry which is preliminary data.</text>
</comment>
<dbReference type="EMBL" id="JBDIME010000022">
    <property type="protein sequence ID" value="MEN2792031.1"/>
    <property type="molecule type" value="Genomic_DNA"/>
</dbReference>
<dbReference type="Proteomes" id="UP001419910">
    <property type="component" value="Unassembled WGS sequence"/>
</dbReference>
<evidence type="ECO:0000256" key="1">
    <source>
        <dbReference type="ARBA" id="ARBA00001971"/>
    </source>
</evidence>
<comment type="cofactor">
    <cofactor evidence="1">
        <name>heme</name>
        <dbReference type="ChEBI" id="CHEBI:30413"/>
    </cofactor>
</comment>
<gene>
    <name evidence="6" type="ORF">ABC974_20550</name>
</gene>
<dbReference type="InterPro" id="IPR009050">
    <property type="entry name" value="Globin-like_sf"/>
</dbReference>
<keyword evidence="4" id="KW-0479">Metal-binding</keyword>
<evidence type="ECO:0000313" key="6">
    <source>
        <dbReference type="EMBL" id="MEN2792031.1"/>
    </source>
</evidence>
<keyword evidence="3" id="KW-0349">Heme</keyword>
<sequence length="138" mass="14730">MTTGQQTPYDLLGGAPVIGAIVNRFYDLMDEDPAYAALRAMHAADLAPMRVSLAGFLAAWAGGPRDWHEEHRGTCIMSLHGRMRIDPEAGRQWSQAMARAIAEQPGIAPQLGQAMTAALDRVAQAMSRNPATQASSAG</sequence>
<evidence type="ECO:0000256" key="3">
    <source>
        <dbReference type="ARBA" id="ARBA00022617"/>
    </source>
</evidence>
<evidence type="ECO:0000313" key="7">
    <source>
        <dbReference type="Proteomes" id="UP001419910"/>
    </source>
</evidence>
<organism evidence="6 7">
    <name type="scientific">Sphingomonas oligophenolica</name>
    <dbReference type="NCBI Taxonomy" id="301154"/>
    <lineage>
        <taxon>Bacteria</taxon>
        <taxon>Pseudomonadati</taxon>
        <taxon>Pseudomonadota</taxon>
        <taxon>Alphaproteobacteria</taxon>
        <taxon>Sphingomonadales</taxon>
        <taxon>Sphingomonadaceae</taxon>
        <taxon>Sphingomonas</taxon>
    </lineage>
</organism>
<evidence type="ECO:0000256" key="2">
    <source>
        <dbReference type="ARBA" id="ARBA00022448"/>
    </source>
</evidence>
<name>A0ABU9Y8B2_9SPHN</name>
<proteinExistence type="predicted"/>
<keyword evidence="5" id="KW-0408">Iron</keyword>
<dbReference type="PROSITE" id="PS01213">
    <property type="entry name" value="GLOBIN_FAM_2"/>
    <property type="match status" value="1"/>
</dbReference>
<evidence type="ECO:0000256" key="5">
    <source>
        <dbReference type="ARBA" id="ARBA00023004"/>
    </source>
</evidence>
<dbReference type="InterPro" id="IPR019795">
    <property type="entry name" value="Globin_bac-like_CS"/>
</dbReference>
<dbReference type="InterPro" id="IPR001486">
    <property type="entry name" value="Hemoglobin_trunc"/>
</dbReference>
<dbReference type="RefSeq" id="WP_343889784.1">
    <property type="nucleotide sequence ID" value="NZ_BAAAEH010000024.1"/>
</dbReference>
<keyword evidence="7" id="KW-1185">Reference proteome</keyword>
<protein>
    <submittedName>
        <fullName evidence="6">Group II truncated hemoglobin</fullName>
    </submittedName>
</protein>
<dbReference type="InterPro" id="IPR012292">
    <property type="entry name" value="Globin/Proto"/>
</dbReference>
<dbReference type="Gene3D" id="1.10.490.10">
    <property type="entry name" value="Globins"/>
    <property type="match status" value="1"/>
</dbReference>
<dbReference type="CDD" id="cd14773">
    <property type="entry name" value="TrHb2_PhHbO-like_O"/>
    <property type="match status" value="1"/>
</dbReference>